<name>A0A1H3GNQ5_9BURK</name>
<evidence type="ECO:0000313" key="1">
    <source>
        <dbReference type="EMBL" id="SDY04248.1"/>
    </source>
</evidence>
<dbReference type="PANTHER" id="PTHR21192:SF2">
    <property type="entry name" value="NADH DEHYDROGENASE [UBIQUINONE] 1 ALPHA SUBCOMPLEX ASSEMBLY FACTOR 3"/>
    <property type="match status" value="1"/>
</dbReference>
<dbReference type="AlphaFoldDB" id="A0A1H3GNQ5"/>
<protein>
    <submittedName>
        <fullName evidence="1">Uncharacterized conserved protein, contains Mth938-like domain</fullName>
    </submittedName>
</protein>
<reference evidence="1 2" key="1">
    <citation type="submission" date="2016-10" db="EMBL/GenBank/DDBJ databases">
        <authorList>
            <person name="de Groot N.N."/>
        </authorList>
    </citation>
    <scope>NUCLEOTIDE SEQUENCE [LARGE SCALE GENOMIC DNA]</scope>
    <source>
        <strain evidence="1 2">LMG 24775</strain>
    </source>
</reference>
<sequence>MHPGETYNLTTVPQCSIALAPTHVAATPIAQTAPPSSMKFHADKSEAQSITGYGPGWVAVDREKFEHSLLVGAKGLRQAWDCARFEDLTPEHFEALSQLDAEVIILGSGQRNRFPPAAWLRPLMARRIGLESMDTQAACRTYNILASEGRNVVAALLLE</sequence>
<gene>
    <name evidence="1" type="ORF">SAMN05421547_102272</name>
</gene>
<proteinExistence type="predicted"/>
<dbReference type="CDD" id="cd05560">
    <property type="entry name" value="Xcc1710_like"/>
    <property type="match status" value="1"/>
</dbReference>
<dbReference type="InterPro" id="IPR036748">
    <property type="entry name" value="MTH938-like_sf"/>
</dbReference>
<organism evidence="1 2">
    <name type="scientific">Delftia lacustris</name>
    <dbReference type="NCBI Taxonomy" id="558537"/>
    <lineage>
        <taxon>Bacteria</taxon>
        <taxon>Pseudomonadati</taxon>
        <taxon>Pseudomonadota</taxon>
        <taxon>Betaproteobacteria</taxon>
        <taxon>Burkholderiales</taxon>
        <taxon>Comamonadaceae</taxon>
        <taxon>Delftia</taxon>
    </lineage>
</organism>
<accession>A0A1H3GNQ5</accession>
<dbReference type="Proteomes" id="UP000183417">
    <property type="component" value="Unassembled WGS sequence"/>
</dbReference>
<evidence type="ECO:0000313" key="2">
    <source>
        <dbReference type="Proteomes" id="UP000183417"/>
    </source>
</evidence>
<dbReference type="SUPFAM" id="SSF64076">
    <property type="entry name" value="MTH938-like"/>
    <property type="match status" value="1"/>
</dbReference>
<dbReference type="PANTHER" id="PTHR21192">
    <property type="entry name" value="NUCLEAR PROTEIN E3-3"/>
    <property type="match status" value="1"/>
</dbReference>
<dbReference type="Pfam" id="PF04430">
    <property type="entry name" value="DUF498"/>
    <property type="match status" value="1"/>
</dbReference>
<dbReference type="EMBL" id="FNPE01000002">
    <property type="protein sequence ID" value="SDY04248.1"/>
    <property type="molecule type" value="Genomic_DNA"/>
</dbReference>
<dbReference type="Gene3D" id="3.40.1230.10">
    <property type="entry name" value="MTH938-like"/>
    <property type="match status" value="1"/>
</dbReference>
<dbReference type="InterPro" id="IPR007523">
    <property type="entry name" value="NDUFAF3/AAMDC"/>
</dbReference>